<evidence type="ECO:0000313" key="3">
    <source>
        <dbReference type="EMBL" id="KAG9334764.1"/>
    </source>
</evidence>
<accession>A0A8T2N3Z0</accession>
<dbReference type="InterPro" id="IPR003151">
    <property type="entry name" value="PIK-rel_kinase_FAT"/>
</dbReference>
<dbReference type="GO" id="GO:0000124">
    <property type="term" value="C:SAGA complex"/>
    <property type="evidence" value="ECO:0007669"/>
    <property type="project" value="TreeGrafter"/>
</dbReference>
<dbReference type="InterPro" id="IPR014009">
    <property type="entry name" value="PIK_FAT"/>
</dbReference>
<dbReference type="AlphaFoldDB" id="A0A8T2N3Z0"/>
<dbReference type="InterPro" id="IPR050517">
    <property type="entry name" value="DDR_Repair_Kinase"/>
</dbReference>
<dbReference type="GO" id="GO:0035267">
    <property type="term" value="C:NuA4 histone acetyltransferase complex"/>
    <property type="evidence" value="ECO:0007669"/>
    <property type="project" value="TreeGrafter"/>
</dbReference>
<feature type="domain" description="FAT" evidence="2">
    <location>
        <begin position="1"/>
        <end position="133"/>
    </location>
</feature>
<dbReference type="OrthoDB" id="5570127at2759"/>
<dbReference type="PANTHER" id="PTHR11139:SF1">
    <property type="entry name" value="TRANSFORMATION_TRANSCRIPTION DOMAIN-ASSOCIATED PROTEIN"/>
    <property type="match status" value="1"/>
</dbReference>
<keyword evidence="4" id="KW-1185">Reference proteome</keyword>
<organism evidence="3 4">
    <name type="scientific">Albula glossodonta</name>
    <name type="common">roundjaw bonefish</name>
    <dbReference type="NCBI Taxonomy" id="121402"/>
    <lineage>
        <taxon>Eukaryota</taxon>
        <taxon>Metazoa</taxon>
        <taxon>Chordata</taxon>
        <taxon>Craniata</taxon>
        <taxon>Vertebrata</taxon>
        <taxon>Euteleostomi</taxon>
        <taxon>Actinopterygii</taxon>
        <taxon>Neopterygii</taxon>
        <taxon>Teleostei</taxon>
        <taxon>Albuliformes</taxon>
        <taxon>Albulidae</taxon>
        <taxon>Albula</taxon>
    </lineage>
</organism>
<dbReference type="EMBL" id="JAFBMS010000139">
    <property type="protein sequence ID" value="KAG9334764.1"/>
    <property type="molecule type" value="Genomic_DNA"/>
</dbReference>
<gene>
    <name evidence="3" type="ORF">JZ751_006512</name>
</gene>
<proteinExistence type="predicted"/>
<evidence type="ECO:0000259" key="2">
    <source>
        <dbReference type="PROSITE" id="PS51189"/>
    </source>
</evidence>
<evidence type="ECO:0000256" key="1">
    <source>
        <dbReference type="SAM" id="MobiDB-lite"/>
    </source>
</evidence>
<evidence type="ECO:0000313" key="4">
    <source>
        <dbReference type="Proteomes" id="UP000824540"/>
    </source>
</evidence>
<protein>
    <recommendedName>
        <fullName evidence="2">FAT domain-containing protein</fullName>
    </recommendedName>
</protein>
<dbReference type="GO" id="GO:0006355">
    <property type="term" value="P:regulation of DNA-templated transcription"/>
    <property type="evidence" value="ECO:0007669"/>
    <property type="project" value="TreeGrafter"/>
</dbReference>
<feature type="compositionally biased region" description="Polar residues" evidence="1">
    <location>
        <begin position="217"/>
        <end position="227"/>
    </location>
</feature>
<name>A0A8T2N3Z0_9TELE</name>
<comment type="caution">
    <text evidence="3">The sequence shown here is derived from an EMBL/GenBank/DDBJ whole genome shotgun (WGS) entry which is preliminary data.</text>
</comment>
<dbReference type="Pfam" id="PF02259">
    <property type="entry name" value="FAT"/>
    <property type="match status" value="1"/>
</dbReference>
<dbReference type="GO" id="GO:0005634">
    <property type="term" value="C:nucleus"/>
    <property type="evidence" value="ECO:0007669"/>
    <property type="project" value="TreeGrafter"/>
</dbReference>
<dbReference type="GO" id="GO:0006281">
    <property type="term" value="P:DNA repair"/>
    <property type="evidence" value="ECO:0007669"/>
    <property type="project" value="TreeGrafter"/>
</dbReference>
<dbReference type="PROSITE" id="PS51189">
    <property type="entry name" value="FAT"/>
    <property type="match status" value="1"/>
</dbReference>
<dbReference type="PANTHER" id="PTHR11139">
    <property type="entry name" value="ATAXIA TELANGIECTASIA MUTATED ATM -RELATED"/>
    <property type="match status" value="1"/>
</dbReference>
<feature type="region of interest" description="Disordered" evidence="1">
    <location>
        <begin position="475"/>
        <end position="504"/>
    </location>
</feature>
<reference evidence="3" key="1">
    <citation type="thesis" date="2021" institute="BYU ScholarsArchive" country="Provo, UT, USA">
        <title>Applications of and Algorithms for Genome Assembly and Genomic Analyses with an Emphasis on Marine Teleosts.</title>
        <authorList>
            <person name="Pickett B.D."/>
        </authorList>
    </citation>
    <scope>NUCLEOTIDE SEQUENCE</scope>
    <source>
        <strain evidence="3">HI-2016</strain>
    </source>
</reference>
<sequence>MEKNTGRAGGTDFAQSAEPVSEEANKAFSAAVQMHDVLVKAWAMWGDYLENIFVKDRQLHLGVLWLLSFDDKNTLADAVDKYCIGVPPIQWLAWIPQLLTCLVGSEGKPLLNLISQTAISCLLLWVFSAALSGRSGGALAIPSTLRANLSLSRGVSLPPRPVPHTPPGGSGFCLMAPEPEPPQTGEVGRVYPQAVYFPIRTLYLTLKIEQRERYKSDSGQQQPSSVGAQPHSASDPGPIRATAPMWRCSRIMHMQRELHPTLLSSLEGIVDQMVWFRENWHEEVSPALSPRQQHPRNHIHPPAVHTPDPCPKPHKPSIAQNDAMSPWNPHCHYQALENITALVLRQLQQGLAKCYSVAFEKSGAVSDAKITPHTLNFVKKLVSTFGVGLENVSNVSTMFSSAASESLARRAQATAQDPVFQKMKGQFTTGQWLRPSDTPLREAHLCHLHLALPHTHISILTDRSESEPSALHTLELCSPKTSRRTRPSPPPPPTPLQNKKIPQL</sequence>
<dbReference type="Proteomes" id="UP000824540">
    <property type="component" value="Unassembled WGS sequence"/>
</dbReference>
<feature type="region of interest" description="Disordered" evidence="1">
    <location>
        <begin position="213"/>
        <end position="241"/>
    </location>
</feature>